<organism evidence="3 4">
    <name type="scientific">Candidatus Gallipaludibacter merdavium</name>
    <dbReference type="NCBI Taxonomy" id="2840839"/>
    <lineage>
        <taxon>Bacteria</taxon>
        <taxon>Pseudomonadati</taxon>
        <taxon>Bacteroidota</taxon>
        <taxon>Bacteroidia</taxon>
        <taxon>Bacteroidales</taxon>
        <taxon>Candidatus Gallipaludibacter</taxon>
    </lineage>
</organism>
<evidence type="ECO:0000313" key="3">
    <source>
        <dbReference type="EMBL" id="MBO8460297.1"/>
    </source>
</evidence>
<comment type="caution">
    <text evidence="3">The sequence shown here is derived from an EMBL/GenBank/DDBJ whole genome shotgun (WGS) entry which is preliminary data.</text>
</comment>
<feature type="signal peptide" evidence="1">
    <location>
        <begin position="1"/>
        <end position="22"/>
    </location>
</feature>
<feature type="chain" id="PRO_5038913348" evidence="1">
    <location>
        <begin position="23"/>
        <end position="394"/>
    </location>
</feature>
<dbReference type="PROSITE" id="PS51257">
    <property type="entry name" value="PROKAR_LIPOPROTEIN"/>
    <property type="match status" value="1"/>
</dbReference>
<dbReference type="InterPro" id="IPR032526">
    <property type="entry name" value="DUF4960"/>
</dbReference>
<evidence type="ECO:0000313" key="4">
    <source>
        <dbReference type="Proteomes" id="UP000823641"/>
    </source>
</evidence>
<evidence type="ECO:0000259" key="2">
    <source>
        <dbReference type="Pfam" id="PF16324"/>
    </source>
</evidence>
<dbReference type="EMBL" id="JADIMG010000079">
    <property type="protein sequence ID" value="MBO8460297.1"/>
    <property type="molecule type" value="Genomic_DNA"/>
</dbReference>
<dbReference type="Pfam" id="PF16324">
    <property type="entry name" value="DUF4960"/>
    <property type="match status" value="1"/>
</dbReference>
<evidence type="ECO:0000256" key="1">
    <source>
        <dbReference type="SAM" id="SignalP"/>
    </source>
</evidence>
<gene>
    <name evidence="3" type="ORF">IAA73_08205</name>
</gene>
<accession>A0A9D9HU68</accession>
<dbReference type="Proteomes" id="UP000823641">
    <property type="component" value="Unassembled WGS sequence"/>
</dbReference>
<feature type="domain" description="DUF4960" evidence="2">
    <location>
        <begin position="129"/>
        <end position="391"/>
    </location>
</feature>
<protein>
    <submittedName>
        <fullName evidence="3">DUF4960 domain-containing protein</fullName>
    </submittedName>
</protein>
<name>A0A9D9HU68_9BACT</name>
<dbReference type="AlphaFoldDB" id="A0A9D9HU68"/>
<sequence length="394" mass="42568">MKKNIFLILSVALLGLFGCNNVELPSAEPVAKVSSLEYIIEGRNVTLTWTLPVTDLEISHVVLTMNSDQTVELGDSVNTYTYERVPLNEDLYFTAKVAYANGRVSEGVTVSTRVEGEVNNNIAMLIGYESVAEIEDDDEKAAAQWFEATIANGTILTPTTVLDITPDMFTTLWIHIDRVGINQGWENLPAPFSNENVLEALRAYTAAGGNLLLTVHATQLTVALGIIPDNLKPGLFGNGSGAENADIWGINPIIGSVDTPPYSDNSGHAAFEGLDFNSEVYATHAFAPLIGAGVKEDHNCMWDLNSYGFAVPSGSNTVAVFEEETNSKVLGTWQHVADYCCAGMVEFNPTPGANGRIIAIGVAAYEWAQNGTTNAYQANVEKLTENCLNYLTEQ</sequence>
<proteinExistence type="predicted"/>
<reference evidence="3" key="1">
    <citation type="submission" date="2020-10" db="EMBL/GenBank/DDBJ databases">
        <authorList>
            <person name="Gilroy R."/>
        </authorList>
    </citation>
    <scope>NUCLEOTIDE SEQUENCE</scope>
    <source>
        <strain evidence="3">G3-3990</strain>
    </source>
</reference>
<keyword evidence="1" id="KW-0732">Signal</keyword>
<reference evidence="3" key="2">
    <citation type="journal article" date="2021" name="PeerJ">
        <title>Extensive microbial diversity within the chicken gut microbiome revealed by metagenomics and culture.</title>
        <authorList>
            <person name="Gilroy R."/>
            <person name="Ravi A."/>
            <person name="Getino M."/>
            <person name="Pursley I."/>
            <person name="Horton D.L."/>
            <person name="Alikhan N.F."/>
            <person name="Baker D."/>
            <person name="Gharbi K."/>
            <person name="Hall N."/>
            <person name="Watson M."/>
            <person name="Adriaenssens E.M."/>
            <person name="Foster-Nyarko E."/>
            <person name="Jarju S."/>
            <person name="Secka A."/>
            <person name="Antonio M."/>
            <person name="Oren A."/>
            <person name="Chaudhuri R.R."/>
            <person name="La Ragione R."/>
            <person name="Hildebrand F."/>
            <person name="Pallen M.J."/>
        </authorList>
    </citation>
    <scope>NUCLEOTIDE SEQUENCE</scope>
    <source>
        <strain evidence="3">G3-3990</strain>
    </source>
</reference>